<name>A0A1E5KYY2_9ENTE</name>
<dbReference type="STRING" id="762845.BCR26_02200"/>
<reference evidence="2 3" key="1">
    <citation type="submission" date="2016-09" db="EMBL/GenBank/DDBJ databases">
        <authorList>
            <person name="Capua I."/>
            <person name="De Benedictis P."/>
            <person name="Joannis T."/>
            <person name="Lombin L.H."/>
            <person name="Cattoli G."/>
        </authorList>
    </citation>
    <scope>NUCLEOTIDE SEQUENCE [LARGE SCALE GENOMIC DNA]</scope>
    <source>
        <strain evidence="2 3">LMG 25899</strain>
    </source>
</reference>
<dbReference type="Proteomes" id="UP000095256">
    <property type="component" value="Unassembled WGS sequence"/>
</dbReference>
<accession>A0A1E5KYY2</accession>
<feature type="transmembrane region" description="Helical" evidence="1">
    <location>
        <begin position="79"/>
        <end position="98"/>
    </location>
</feature>
<evidence type="ECO:0000256" key="1">
    <source>
        <dbReference type="SAM" id="Phobius"/>
    </source>
</evidence>
<evidence type="ECO:0000313" key="2">
    <source>
        <dbReference type="EMBL" id="OEH83102.1"/>
    </source>
</evidence>
<proteinExistence type="predicted"/>
<keyword evidence="1" id="KW-0812">Transmembrane</keyword>
<keyword evidence="1" id="KW-1133">Transmembrane helix</keyword>
<feature type="transmembrane region" description="Helical" evidence="1">
    <location>
        <begin position="105"/>
        <end position="126"/>
    </location>
</feature>
<dbReference type="AlphaFoldDB" id="A0A1E5KYY2"/>
<keyword evidence="3" id="KW-1185">Reference proteome</keyword>
<keyword evidence="1" id="KW-0472">Membrane</keyword>
<dbReference type="Pfam" id="PF13787">
    <property type="entry name" value="HXXEE"/>
    <property type="match status" value="1"/>
</dbReference>
<dbReference type="InterPro" id="IPR025671">
    <property type="entry name" value="HXXEE"/>
</dbReference>
<feature type="transmembrane region" description="Helical" evidence="1">
    <location>
        <begin position="132"/>
        <end position="150"/>
    </location>
</feature>
<sequence length="169" mass="19518">MLEPLNVVWILPVLFIIHDLEEVIMMKVWKQRYSSLLSKMRVAPFGANRSTAVFACAVLEEFVLLVIVSLYSIWSGNFIIYYACIFGYTIHLLVHIILTLRFKKYTPGIVTVFFQLPLCIYFLALIPFTSSFLITSIFVTFVIFLNVWLLHQAMGTFAKWLKSYASGKN</sequence>
<gene>
    <name evidence="2" type="ORF">BCR26_02200</name>
</gene>
<evidence type="ECO:0008006" key="4">
    <source>
        <dbReference type="Google" id="ProtNLM"/>
    </source>
</evidence>
<evidence type="ECO:0000313" key="3">
    <source>
        <dbReference type="Proteomes" id="UP000095256"/>
    </source>
</evidence>
<feature type="transmembrane region" description="Helical" evidence="1">
    <location>
        <begin position="50"/>
        <end position="73"/>
    </location>
</feature>
<feature type="transmembrane region" description="Helical" evidence="1">
    <location>
        <begin position="6"/>
        <end position="29"/>
    </location>
</feature>
<protein>
    <recommendedName>
        <fullName evidence="4">HXXEE domain-containing protein</fullName>
    </recommendedName>
</protein>
<organism evidence="2 3">
    <name type="scientific">Enterococcus rivorum</name>
    <dbReference type="NCBI Taxonomy" id="762845"/>
    <lineage>
        <taxon>Bacteria</taxon>
        <taxon>Bacillati</taxon>
        <taxon>Bacillota</taxon>
        <taxon>Bacilli</taxon>
        <taxon>Lactobacillales</taxon>
        <taxon>Enterococcaceae</taxon>
        <taxon>Enterococcus</taxon>
    </lineage>
</organism>
<comment type="caution">
    <text evidence="2">The sequence shown here is derived from an EMBL/GenBank/DDBJ whole genome shotgun (WGS) entry which is preliminary data.</text>
</comment>
<dbReference type="EMBL" id="MIEK01000012">
    <property type="protein sequence ID" value="OEH83102.1"/>
    <property type="molecule type" value="Genomic_DNA"/>
</dbReference>
<dbReference type="RefSeq" id="WP_069698057.1">
    <property type="nucleotide sequence ID" value="NZ_JAGGMA010000002.1"/>
</dbReference>